<evidence type="ECO:0000256" key="2">
    <source>
        <dbReference type="SAM" id="Phobius"/>
    </source>
</evidence>
<feature type="transmembrane region" description="Helical" evidence="2">
    <location>
        <begin position="40"/>
        <end position="58"/>
    </location>
</feature>
<sequence length="243" mass="27422">MFLALIGIQYLGMCIGLPWHSLHGYCTHTYNLWSCRATQFISTWVISFMTNVFCMEAMNQALYLKFSGQIPPTASIGLIFVLFVLAMAFALPDLYVNGLFLVEGQIYCGTSATYPKSIIMMSEIHRALFGHGRRLRTASHAMDAVPMRPNTVVNVNPDPFALDDRLAQLLLFTRKFDRAIYKNMATLRDPIIQLAHFRYALSKYRNHLESLTAQDEATKQGLSVEQRRKPIEVSDSTPGDTAS</sequence>
<feature type="region of interest" description="Disordered" evidence="1">
    <location>
        <begin position="216"/>
        <end position="243"/>
    </location>
</feature>
<keyword evidence="2" id="KW-0472">Membrane</keyword>
<evidence type="ECO:0000256" key="1">
    <source>
        <dbReference type="SAM" id="MobiDB-lite"/>
    </source>
</evidence>
<dbReference type="EMBL" id="SUNJ01001003">
    <property type="protein sequence ID" value="TPP67159.1"/>
    <property type="molecule type" value="Genomic_DNA"/>
</dbReference>
<accession>A0A504Z2Q8</accession>
<reference evidence="3 4" key="1">
    <citation type="submission" date="2019-04" db="EMBL/GenBank/DDBJ databases">
        <title>Annotation for the trematode Fasciola gigantica.</title>
        <authorList>
            <person name="Choi Y.-J."/>
        </authorList>
    </citation>
    <scope>NUCLEOTIDE SEQUENCE [LARGE SCALE GENOMIC DNA]</scope>
    <source>
        <strain evidence="3">Uganda_cow_1</strain>
    </source>
</reference>
<comment type="caution">
    <text evidence="3">The sequence shown here is derived from an EMBL/GenBank/DDBJ whole genome shotgun (WGS) entry which is preliminary data.</text>
</comment>
<evidence type="ECO:0000313" key="3">
    <source>
        <dbReference type="EMBL" id="TPP67159.1"/>
    </source>
</evidence>
<gene>
    <name evidence="3" type="ORF">FGIG_03679</name>
</gene>
<proteinExistence type="predicted"/>
<evidence type="ECO:0000313" key="4">
    <source>
        <dbReference type="Proteomes" id="UP000316759"/>
    </source>
</evidence>
<name>A0A504Z2Q8_FASGI</name>
<keyword evidence="2" id="KW-1133">Transmembrane helix</keyword>
<organism evidence="3 4">
    <name type="scientific">Fasciola gigantica</name>
    <name type="common">Giant liver fluke</name>
    <dbReference type="NCBI Taxonomy" id="46835"/>
    <lineage>
        <taxon>Eukaryota</taxon>
        <taxon>Metazoa</taxon>
        <taxon>Spiralia</taxon>
        <taxon>Lophotrochozoa</taxon>
        <taxon>Platyhelminthes</taxon>
        <taxon>Trematoda</taxon>
        <taxon>Digenea</taxon>
        <taxon>Plagiorchiida</taxon>
        <taxon>Echinostomata</taxon>
        <taxon>Echinostomatoidea</taxon>
        <taxon>Fasciolidae</taxon>
        <taxon>Fasciola</taxon>
    </lineage>
</organism>
<keyword evidence="2" id="KW-0812">Transmembrane</keyword>
<feature type="transmembrane region" description="Helical" evidence="2">
    <location>
        <begin position="70"/>
        <end position="91"/>
    </location>
</feature>
<dbReference type="OrthoDB" id="6246981at2759"/>
<dbReference type="AlphaFoldDB" id="A0A504Z2Q8"/>
<feature type="compositionally biased region" description="Polar residues" evidence="1">
    <location>
        <begin position="234"/>
        <end position="243"/>
    </location>
</feature>
<dbReference type="Proteomes" id="UP000316759">
    <property type="component" value="Unassembled WGS sequence"/>
</dbReference>
<keyword evidence="4" id="KW-1185">Reference proteome</keyword>
<protein>
    <submittedName>
        <fullName evidence="3">Uncharacterized protein</fullName>
    </submittedName>
</protein>